<dbReference type="GO" id="GO:0004722">
    <property type="term" value="F:protein serine/threonine phosphatase activity"/>
    <property type="evidence" value="ECO:0007669"/>
    <property type="project" value="UniProtKB-EC"/>
</dbReference>
<evidence type="ECO:0000259" key="9">
    <source>
        <dbReference type="PROSITE" id="PS51746"/>
    </source>
</evidence>
<evidence type="ECO:0000313" key="11">
    <source>
        <dbReference type="Proteomes" id="UP000204391"/>
    </source>
</evidence>
<evidence type="ECO:0000256" key="3">
    <source>
        <dbReference type="ARBA" id="ARBA00022723"/>
    </source>
</evidence>
<evidence type="ECO:0000313" key="10">
    <source>
        <dbReference type="EMBL" id="ASN05816.1"/>
    </source>
</evidence>
<dbReference type="FunFam" id="3.60.40.10:FF:000002">
    <property type="entry name" value="Serine/threonine phosphatase stp"/>
    <property type="match status" value="1"/>
</dbReference>
<sequence length="253" mass="28095">MKGQFSTDQGRVRNHNEDAGGLFINNANQYLSLIADGMGGHQAGDVASQMALSIIEKEWLETDEVTNPEEAEQWLKSIIHKVNTKIYEKSISQKECQGMGTTVVMTICTPDFITIAHVGDSRCYMINEKGFSQITEDHSLVNELVRSGQITHEDAEHHPRKNVILKALGTEEVIHPDIRTISWELGNMILLCSDGLSDKVSTSELQSFLENDKSIEETAQDFIALANERGGEDNISLVIVHHESDTKEGEPTC</sequence>
<dbReference type="PANTHER" id="PTHR47992">
    <property type="entry name" value="PROTEIN PHOSPHATASE"/>
    <property type="match status" value="1"/>
</dbReference>
<keyword evidence="6" id="KW-0464">Manganese</keyword>
<dbReference type="PROSITE" id="PS51746">
    <property type="entry name" value="PPM_2"/>
    <property type="match status" value="1"/>
</dbReference>
<comment type="catalytic activity">
    <reaction evidence="8">
        <text>O-phospho-L-threonyl-[protein] + H2O = L-threonyl-[protein] + phosphate</text>
        <dbReference type="Rhea" id="RHEA:47004"/>
        <dbReference type="Rhea" id="RHEA-COMP:11060"/>
        <dbReference type="Rhea" id="RHEA-COMP:11605"/>
        <dbReference type="ChEBI" id="CHEBI:15377"/>
        <dbReference type="ChEBI" id="CHEBI:30013"/>
        <dbReference type="ChEBI" id="CHEBI:43474"/>
        <dbReference type="ChEBI" id="CHEBI:61977"/>
        <dbReference type="EC" id="3.1.3.16"/>
    </reaction>
</comment>
<gene>
    <name evidence="10" type="ORF">CFK40_12740</name>
</gene>
<dbReference type="Proteomes" id="UP000204391">
    <property type="component" value="Chromosome"/>
</dbReference>
<dbReference type="EMBL" id="CP022437">
    <property type="protein sequence ID" value="ASN05816.1"/>
    <property type="molecule type" value="Genomic_DNA"/>
</dbReference>
<dbReference type="KEGG" id="vne:CFK40_12740"/>
<organism evidence="10 11">
    <name type="scientific">Virgibacillus necropolis</name>
    <dbReference type="NCBI Taxonomy" id="163877"/>
    <lineage>
        <taxon>Bacteria</taxon>
        <taxon>Bacillati</taxon>
        <taxon>Bacillota</taxon>
        <taxon>Bacilli</taxon>
        <taxon>Bacillales</taxon>
        <taxon>Bacillaceae</taxon>
        <taxon>Virgibacillus</taxon>
    </lineage>
</organism>
<dbReference type="CDD" id="cd00143">
    <property type="entry name" value="PP2Cc"/>
    <property type="match status" value="1"/>
</dbReference>
<dbReference type="Pfam" id="PF13672">
    <property type="entry name" value="PP2C_2"/>
    <property type="match status" value="1"/>
</dbReference>
<protein>
    <recommendedName>
        <fullName evidence="2">protein-serine/threonine phosphatase</fullName>
        <ecNumber evidence="2">3.1.3.16</ecNumber>
    </recommendedName>
</protein>
<dbReference type="Gene3D" id="3.60.40.10">
    <property type="entry name" value="PPM-type phosphatase domain"/>
    <property type="match status" value="1"/>
</dbReference>
<dbReference type="RefSeq" id="WP_089532664.1">
    <property type="nucleotide sequence ID" value="NZ_CP022437.1"/>
</dbReference>
<dbReference type="EC" id="3.1.3.16" evidence="2"/>
<keyword evidence="11" id="KW-1185">Reference proteome</keyword>
<evidence type="ECO:0000256" key="8">
    <source>
        <dbReference type="ARBA" id="ARBA00048336"/>
    </source>
</evidence>
<dbReference type="AlphaFoldDB" id="A0A221MDS4"/>
<evidence type="ECO:0000256" key="1">
    <source>
        <dbReference type="ARBA" id="ARBA00001936"/>
    </source>
</evidence>
<dbReference type="InterPro" id="IPR036457">
    <property type="entry name" value="PPM-type-like_dom_sf"/>
</dbReference>
<comment type="cofactor">
    <cofactor evidence="1">
        <name>Mn(2+)</name>
        <dbReference type="ChEBI" id="CHEBI:29035"/>
    </cofactor>
</comment>
<evidence type="ECO:0000256" key="4">
    <source>
        <dbReference type="ARBA" id="ARBA00022801"/>
    </source>
</evidence>
<proteinExistence type="predicted"/>
<evidence type="ECO:0000256" key="5">
    <source>
        <dbReference type="ARBA" id="ARBA00022912"/>
    </source>
</evidence>
<dbReference type="OrthoDB" id="9801841at2"/>
<evidence type="ECO:0000256" key="6">
    <source>
        <dbReference type="ARBA" id="ARBA00023211"/>
    </source>
</evidence>
<keyword evidence="3" id="KW-0479">Metal-binding</keyword>
<accession>A0A221MDS4</accession>
<evidence type="ECO:0000256" key="7">
    <source>
        <dbReference type="ARBA" id="ARBA00047761"/>
    </source>
</evidence>
<dbReference type="SMART" id="SM00332">
    <property type="entry name" value="PP2Cc"/>
    <property type="match status" value="1"/>
</dbReference>
<dbReference type="GO" id="GO:0046872">
    <property type="term" value="F:metal ion binding"/>
    <property type="evidence" value="ECO:0007669"/>
    <property type="project" value="UniProtKB-KW"/>
</dbReference>
<dbReference type="InterPro" id="IPR001932">
    <property type="entry name" value="PPM-type_phosphatase-like_dom"/>
</dbReference>
<feature type="domain" description="PPM-type phosphatase" evidence="9">
    <location>
        <begin position="2"/>
        <end position="242"/>
    </location>
</feature>
<comment type="catalytic activity">
    <reaction evidence="7">
        <text>O-phospho-L-seryl-[protein] + H2O = L-seryl-[protein] + phosphate</text>
        <dbReference type="Rhea" id="RHEA:20629"/>
        <dbReference type="Rhea" id="RHEA-COMP:9863"/>
        <dbReference type="Rhea" id="RHEA-COMP:11604"/>
        <dbReference type="ChEBI" id="CHEBI:15377"/>
        <dbReference type="ChEBI" id="CHEBI:29999"/>
        <dbReference type="ChEBI" id="CHEBI:43474"/>
        <dbReference type="ChEBI" id="CHEBI:83421"/>
        <dbReference type="EC" id="3.1.3.16"/>
    </reaction>
</comment>
<keyword evidence="4" id="KW-0378">Hydrolase</keyword>
<dbReference type="SUPFAM" id="SSF81606">
    <property type="entry name" value="PP2C-like"/>
    <property type="match status" value="1"/>
</dbReference>
<reference evidence="10 11" key="1">
    <citation type="journal article" date="2003" name="Int. J. Syst. Evol. Microbiol.">
        <title>Virgibacillus carmonensis sp. nov., Virgibacillus necropolis sp. nov. and Virgibacillus picturae sp. nov., three novel species isolated from deteriorated mural paintings, transfer of the species of the genus salibacillus to Virgibacillus, as Virgibacillus marismortui comb. nov. and Virgibacillus salexigens comb. nov., and emended description of the genus Virgibacillus.</title>
        <authorList>
            <person name="Heyrman J."/>
            <person name="Logan N.A."/>
            <person name="Busse H.J."/>
            <person name="Balcaen A."/>
            <person name="Lebbe L."/>
            <person name="Rodriguez-Diaz M."/>
            <person name="Swings J."/>
            <person name="De Vos P."/>
        </authorList>
    </citation>
    <scope>NUCLEOTIDE SEQUENCE [LARGE SCALE GENOMIC DNA]</scope>
    <source>
        <strain evidence="10 11">LMG 19488</strain>
    </source>
</reference>
<name>A0A221MDS4_9BACI</name>
<keyword evidence="5" id="KW-0904">Protein phosphatase</keyword>
<evidence type="ECO:0000256" key="2">
    <source>
        <dbReference type="ARBA" id="ARBA00013081"/>
    </source>
</evidence>
<dbReference type="InterPro" id="IPR015655">
    <property type="entry name" value="PP2C"/>
</dbReference>
<dbReference type="SMART" id="SM00331">
    <property type="entry name" value="PP2C_SIG"/>
    <property type="match status" value="1"/>
</dbReference>
<dbReference type="NCBIfam" id="NF033484">
    <property type="entry name" value="Stp1_PP2C_phos"/>
    <property type="match status" value="1"/>
</dbReference>